<accession>A0A511NB30</accession>
<organism evidence="1 2">
    <name type="scientific">Deinococcus cellulosilyticus (strain DSM 18568 / NBRC 106333 / KACC 11606 / 5516J-15)</name>
    <dbReference type="NCBI Taxonomy" id="1223518"/>
    <lineage>
        <taxon>Bacteria</taxon>
        <taxon>Thermotogati</taxon>
        <taxon>Deinococcota</taxon>
        <taxon>Deinococci</taxon>
        <taxon>Deinococcales</taxon>
        <taxon>Deinococcaceae</taxon>
        <taxon>Deinococcus</taxon>
    </lineage>
</organism>
<proteinExistence type="predicted"/>
<gene>
    <name evidence="1" type="ORF">DC3_56490</name>
</gene>
<evidence type="ECO:0000313" key="2">
    <source>
        <dbReference type="Proteomes" id="UP000321306"/>
    </source>
</evidence>
<keyword evidence="2" id="KW-1185">Reference proteome</keyword>
<dbReference type="EMBL" id="BJXB01000053">
    <property type="protein sequence ID" value="GEM50014.1"/>
    <property type="molecule type" value="Genomic_DNA"/>
</dbReference>
<dbReference type="RefSeq" id="WP_146891709.1">
    <property type="nucleotide sequence ID" value="NZ_BJXB01000053.1"/>
</dbReference>
<comment type="caution">
    <text evidence="1">The sequence shown here is derived from an EMBL/GenBank/DDBJ whole genome shotgun (WGS) entry which is preliminary data.</text>
</comment>
<dbReference type="Proteomes" id="UP000321306">
    <property type="component" value="Unassembled WGS sequence"/>
</dbReference>
<reference evidence="1 2" key="1">
    <citation type="submission" date="2019-07" db="EMBL/GenBank/DDBJ databases">
        <title>Whole genome shotgun sequence of Deinococcus cellulosilyticus NBRC 106333.</title>
        <authorList>
            <person name="Hosoyama A."/>
            <person name="Uohara A."/>
            <person name="Ohji S."/>
            <person name="Ichikawa N."/>
        </authorList>
    </citation>
    <scope>NUCLEOTIDE SEQUENCE [LARGE SCALE GENOMIC DNA]</scope>
    <source>
        <strain evidence="1 2">NBRC 106333</strain>
    </source>
</reference>
<name>A0A511NB30_DEIC1</name>
<sequence>MDYRLEQSLLSIVNTKLADENLPPLMALIALRKEEFAHWLPDLPDSTKADLCDLLERVYILGLQDGARPLGSLLQVDISTLSPTP</sequence>
<evidence type="ECO:0000313" key="1">
    <source>
        <dbReference type="EMBL" id="GEM50014.1"/>
    </source>
</evidence>
<dbReference type="AlphaFoldDB" id="A0A511NB30"/>
<protein>
    <submittedName>
        <fullName evidence="1">Uncharacterized protein</fullName>
    </submittedName>
</protein>